<name>A0A1L9NVT9_9RHOB</name>
<organism evidence="2 3">
    <name type="scientific">Planktotalea frisia</name>
    <dbReference type="NCBI Taxonomy" id="696762"/>
    <lineage>
        <taxon>Bacteria</taxon>
        <taxon>Pseudomonadati</taxon>
        <taxon>Pseudomonadota</taxon>
        <taxon>Alphaproteobacteria</taxon>
        <taxon>Rhodobacterales</taxon>
        <taxon>Paracoccaceae</taxon>
        <taxon>Planktotalea</taxon>
    </lineage>
</organism>
<proteinExistence type="predicted"/>
<evidence type="ECO:0000313" key="3">
    <source>
        <dbReference type="Proteomes" id="UP000184514"/>
    </source>
</evidence>
<protein>
    <submittedName>
        <fullName evidence="2">Uncharacterized protein</fullName>
    </submittedName>
</protein>
<reference evidence="2 3" key="1">
    <citation type="submission" date="2016-10" db="EMBL/GenBank/DDBJ databases">
        <title>Genome sequence of Planktotalea frisia SH6-1.</title>
        <authorList>
            <person name="Poehlein A."/>
            <person name="Bakenhus I."/>
            <person name="Voget S."/>
            <person name="Brinkhoff T."/>
            <person name="Simon M."/>
        </authorList>
    </citation>
    <scope>NUCLEOTIDE SEQUENCE [LARGE SCALE GENOMIC DNA]</scope>
    <source>
        <strain evidence="2 3">SH6-1</strain>
    </source>
</reference>
<dbReference type="Proteomes" id="UP000184514">
    <property type="component" value="Unassembled WGS sequence"/>
</dbReference>
<evidence type="ECO:0000313" key="2">
    <source>
        <dbReference type="EMBL" id="OJI93302.1"/>
    </source>
</evidence>
<sequence length="157" mass="16929">MTATDPTEEQTARRPMSYAGAADTGPCEGRQASPSNPTGAGKARTKEPLTETFVFRCTAAEKAQLRTKAEAAGLPAATLLREALGLTEARRRKPIPRVDPALVLAVGRIGGNLNQIARWLNRAMLAGRIDLDALTVARRLLTIERQLAQIIEAARRC</sequence>
<dbReference type="Pfam" id="PF21983">
    <property type="entry name" value="NikA-like"/>
    <property type="match status" value="1"/>
</dbReference>
<dbReference type="AlphaFoldDB" id="A0A1L9NVT9"/>
<keyword evidence="3" id="KW-1185">Reference proteome</keyword>
<evidence type="ECO:0000256" key="1">
    <source>
        <dbReference type="SAM" id="MobiDB-lite"/>
    </source>
</evidence>
<accession>A0A1L9NVT9</accession>
<feature type="region of interest" description="Disordered" evidence="1">
    <location>
        <begin position="1"/>
        <end position="47"/>
    </location>
</feature>
<comment type="caution">
    <text evidence="2">The sequence shown here is derived from an EMBL/GenBank/DDBJ whole genome shotgun (WGS) entry which is preliminary data.</text>
</comment>
<dbReference type="STRING" id="696762.PFRI_24990"/>
<dbReference type="InterPro" id="IPR053842">
    <property type="entry name" value="NikA-like"/>
</dbReference>
<gene>
    <name evidence="2" type="ORF">PFRI_24990</name>
</gene>
<dbReference type="EMBL" id="MLCB01000148">
    <property type="protein sequence ID" value="OJI93302.1"/>
    <property type="molecule type" value="Genomic_DNA"/>
</dbReference>